<proteinExistence type="predicted"/>
<dbReference type="AlphaFoldDB" id="A0A9X3I034"/>
<dbReference type="Proteomes" id="UP001148482">
    <property type="component" value="Unassembled WGS sequence"/>
</dbReference>
<keyword evidence="2" id="KW-1185">Reference proteome</keyword>
<comment type="caution">
    <text evidence="1">The sequence shown here is derived from an EMBL/GenBank/DDBJ whole genome shotgun (WGS) entry which is preliminary data.</text>
</comment>
<organism evidence="1 2">
    <name type="scientific">Salinimicrobium profundisediminis</name>
    <dbReference type="NCBI Taxonomy" id="2994553"/>
    <lineage>
        <taxon>Bacteria</taxon>
        <taxon>Pseudomonadati</taxon>
        <taxon>Bacteroidota</taxon>
        <taxon>Flavobacteriia</taxon>
        <taxon>Flavobacteriales</taxon>
        <taxon>Flavobacteriaceae</taxon>
        <taxon>Salinimicrobium</taxon>
    </lineage>
</organism>
<protein>
    <submittedName>
        <fullName evidence="1">DUF1853 family protein</fullName>
    </submittedName>
</protein>
<evidence type="ECO:0000313" key="1">
    <source>
        <dbReference type="EMBL" id="MCX2837124.1"/>
    </source>
</evidence>
<accession>A0A9X3I034</accession>
<dbReference type="EMBL" id="JAPJDA010000003">
    <property type="protein sequence ID" value="MCX2837124.1"/>
    <property type="molecule type" value="Genomic_DNA"/>
</dbReference>
<dbReference type="RefSeq" id="WP_266068324.1">
    <property type="nucleotide sequence ID" value="NZ_JAPJDA010000003.1"/>
</dbReference>
<sequence>MEFTTAQQFEGFLSTSEIFTENAIFDYPLYRTTGFTAGKNLPAVPAPTATVLGKRMEHFFACYVAHFTSEDVVLQNQQIIQEKETLGEIDFLLKETTSEEIFHVELIFKFYIYDPDTGFSEKDHLIGPNKRDSLNRKLERLQKRQFPLLFKEATKNMLQAYEIDLQQVVQKMCFKASVFLPKKLKPSALKEINPDCIAGFWIRASEFTFEDYGKNAFFSPKKKFWPVLPEHNHTWYSFEDIERQISPLLTDKFSPLLWMKTPNGSYQRLFVVWW</sequence>
<dbReference type="InterPro" id="IPR015003">
    <property type="entry name" value="DUF1853"/>
</dbReference>
<reference evidence="1" key="1">
    <citation type="submission" date="2022-11" db="EMBL/GenBank/DDBJ databases">
        <title>Salinimicrobium profundisediminis sp. nov., isolated from deep-sea sediment of the Mariana Trench.</title>
        <authorList>
            <person name="Fu H."/>
        </authorList>
    </citation>
    <scope>NUCLEOTIDE SEQUENCE</scope>
    <source>
        <strain evidence="1">MT39</strain>
    </source>
</reference>
<dbReference type="Pfam" id="PF08907">
    <property type="entry name" value="DUF1853"/>
    <property type="match status" value="1"/>
</dbReference>
<name>A0A9X3I034_9FLAO</name>
<gene>
    <name evidence="1" type="ORF">OQ279_03085</name>
</gene>
<evidence type="ECO:0000313" key="2">
    <source>
        <dbReference type="Proteomes" id="UP001148482"/>
    </source>
</evidence>